<evidence type="ECO:0000313" key="8">
    <source>
        <dbReference type="Proteomes" id="UP000010843"/>
    </source>
</evidence>
<comment type="subcellular location">
    <subcellularLocation>
        <location evidence="1">Cell membrane</location>
        <topology evidence="1">Multi-pass membrane protein</topology>
    </subcellularLocation>
</comment>
<dbReference type="CDD" id="cd13128">
    <property type="entry name" value="MATE_Wzx_like"/>
    <property type="match status" value="1"/>
</dbReference>
<dbReference type="GeneID" id="14336388"/>
<dbReference type="Pfam" id="PF01943">
    <property type="entry name" value="Polysacc_synt"/>
    <property type="match status" value="1"/>
</dbReference>
<geneLocation type="plasmid" evidence="7 8">
    <name>pNATPE01</name>
</geneLocation>
<keyword evidence="5 6" id="KW-0472">Membrane</keyword>
<keyword evidence="4 6" id="KW-1133">Transmembrane helix</keyword>
<sequence length="503" mass="54356">MSSKTISGFVSVLSGKVGGMLLGVAITPLLVRILGSESYGEYAFVISAFAIIGTFARAGISAGIRKYIAEDRSERAWKEHVFVFYARLATGLVLLVATILILFGWYGPADRLVGPGFSTYILLLAAMLVTDQLFYVTRYTLMGLHLEKYSEPLSVLKQLLFGIFGLSLAYIGFDVAGALAGTAIASLVCAFVATWMLREHIDITAVFRSLPSEFPQRDLLSFNIFNTVFILLTISLYNVDILLLQPLAGSQQTGLYKAALVVAEFLWIAPQAAQIVFIHSSSELWSRGNLDEISRMASQATRYTLLFTVLIALGIAALASEFMQLYFGPEFDAAVTPLLLLLPGALGFALARPIYAIGQGKGDLRSLIVATGTAAVINLVLNLFLIPRYGMAGAATATSIGYGSMLAFHYIVARRIGYNPISDLRVTRVGFTAAISAPVIFGLAYAIDSSVFSLVVVPPVGFLVYSTLALRTNAIESEEITSILDNAPSPISRWLINGIRYIS</sequence>
<accession>L0JQ69</accession>
<feature type="transmembrane region" description="Helical" evidence="6">
    <location>
        <begin position="42"/>
        <end position="60"/>
    </location>
</feature>
<feature type="transmembrane region" description="Helical" evidence="6">
    <location>
        <begin position="81"/>
        <end position="105"/>
    </location>
</feature>
<feature type="transmembrane region" description="Helical" evidence="6">
    <location>
        <begin position="179"/>
        <end position="198"/>
    </location>
</feature>
<feature type="transmembrane region" description="Helical" evidence="6">
    <location>
        <begin position="117"/>
        <end position="135"/>
    </location>
</feature>
<dbReference type="RefSeq" id="WP_015310239.1">
    <property type="nucleotide sequence ID" value="NC_019967.1"/>
</dbReference>
<proteinExistence type="predicted"/>
<dbReference type="eggNOG" id="arCOG02209">
    <property type="taxonomic scope" value="Archaea"/>
</dbReference>
<protein>
    <submittedName>
        <fullName evidence="7">Membrane protein involved in the export of O-antigen and teichoic acid</fullName>
    </submittedName>
</protein>
<feature type="transmembrane region" description="Helical" evidence="6">
    <location>
        <begin position="451"/>
        <end position="470"/>
    </location>
</feature>
<feature type="transmembrane region" description="Helical" evidence="6">
    <location>
        <begin position="333"/>
        <end position="355"/>
    </location>
</feature>
<dbReference type="EMBL" id="CP003373">
    <property type="protein sequence ID" value="AGB33675.1"/>
    <property type="molecule type" value="Genomic_DNA"/>
</dbReference>
<feature type="transmembrane region" description="Helical" evidence="6">
    <location>
        <begin position="303"/>
        <end position="327"/>
    </location>
</feature>
<keyword evidence="7" id="KW-0614">Plasmid</keyword>
<keyword evidence="3 6" id="KW-0812">Transmembrane</keyword>
<feature type="transmembrane region" description="Helical" evidence="6">
    <location>
        <begin position="155"/>
        <end position="173"/>
    </location>
</feature>
<dbReference type="InterPro" id="IPR002797">
    <property type="entry name" value="Polysacc_synth"/>
</dbReference>
<evidence type="ECO:0000313" key="7">
    <source>
        <dbReference type="EMBL" id="AGB33675.1"/>
    </source>
</evidence>
<gene>
    <name evidence="7" type="ordered locus">Natpe_3922</name>
</gene>
<dbReference type="Proteomes" id="UP000010843">
    <property type="component" value="Plasmid pNATPE01"/>
</dbReference>
<feature type="transmembrane region" description="Helical" evidence="6">
    <location>
        <begin position="258"/>
        <end position="278"/>
    </location>
</feature>
<keyword evidence="2" id="KW-1003">Cell membrane</keyword>
<dbReference type="InterPro" id="IPR050833">
    <property type="entry name" value="Poly_Biosynth_Transport"/>
</dbReference>
<feature type="transmembrane region" description="Helical" evidence="6">
    <location>
        <begin position="367"/>
        <end position="386"/>
    </location>
</feature>
<feature type="transmembrane region" description="Helical" evidence="6">
    <location>
        <begin position="425"/>
        <end position="445"/>
    </location>
</feature>
<organism evidence="7 8">
    <name type="scientific">Natrinema pellirubrum (strain DSM 15624 / CIP 106293 / JCM 10476 / NCIMB 786 / 157)</name>
    <dbReference type="NCBI Taxonomy" id="797303"/>
    <lineage>
        <taxon>Archaea</taxon>
        <taxon>Methanobacteriati</taxon>
        <taxon>Methanobacteriota</taxon>
        <taxon>Stenosarchaea group</taxon>
        <taxon>Halobacteria</taxon>
        <taxon>Halobacteriales</taxon>
        <taxon>Natrialbaceae</taxon>
        <taxon>Natrinema</taxon>
    </lineage>
</organism>
<dbReference type="PANTHER" id="PTHR30250">
    <property type="entry name" value="PST FAMILY PREDICTED COLANIC ACID TRANSPORTER"/>
    <property type="match status" value="1"/>
</dbReference>
<feature type="transmembrane region" description="Helical" evidence="6">
    <location>
        <begin position="392"/>
        <end position="413"/>
    </location>
</feature>
<feature type="transmembrane region" description="Helical" evidence="6">
    <location>
        <begin position="7"/>
        <end position="30"/>
    </location>
</feature>
<dbReference type="PANTHER" id="PTHR30250:SF11">
    <property type="entry name" value="O-ANTIGEN TRANSPORTER-RELATED"/>
    <property type="match status" value="1"/>
</dbReference>
<dbReference type="GO" id="GO:0005886">
    <property type="term" value="C:plasma membrane"/>
    <property type="evidence" value="ECO:0007669"/>
    <property type="project" value="UniProtKB-SubCell"/>
</dbReference>
<evidence type="ECO:0000256" key="1">
    <source>
        <dbReference type="ARBA" id="ARBA00004651"/>
    </source>
</evidence>
<dbReference type="AlphaFoldDB" id="L0JQ69"/>
<evidence type="ECO:0000256" key="2">
    <source>
        <dbReference type="ARBA" id="ARBA00022475"/>
    </source>
</evidence>
<feature type="transmembrane region" description="Helical" evidence="6">
    <location>
        <begin position="219"/>
        <end position="238"/>
    </location>
</feature>
<evidence type="ECO:0000256" key="3">
    <source>
        <dbReference type="ARBA" id="ARBA00022692"/>
    </source>
</evidence>
<dbReference type="KEGG" id="npe:Natpe_3922"/>
<dbReference type="HOGENOM" id="CLU_541455_0_0_2"/>
<evidence type="ECO:0000256" key="5">
    <source>
        <dbReference type="ARBA" id="ARBA00023136"/>
    </source>
</evidence>
<evidence type="ECO:0000256" key="4">
    <source>
        <dbReference type="ARBA" id="ARBA00022989"/>
    </source>
</evidence>
<reference evidence="8" key="1">
    <citation type="submission" date="2012-02" db="EMBL/GenBank/DDBJ databases">
        <title>Complete sequence of plasmid 1 of Natrinema pellirubrum DSM 15624.</title>
        <authorList>
            <person name="Lucas S."/>
            <person name="Han J."/>
            <person name="Lapidus A."/>
            <person name="Cheng J.-F."/>
            <person name="Goodwin L."/>
            <person name="Pitluck S."/>
            <person name="Peters L."/>
            <person name="Teshima H."/>
            <person name="Detter J.C."/>
            <person name="Han C."/>
            <person name="Tapia R."/>
            <person name="Land M."/>
            <person name="Hauser L."/>
            <person name="Kyrpides N."/>
            <person name="Ivanova N."/>
            <person name="Pagani I."/>
            <person name="Sproer C."/>
            <person name="Anderson I."/>
            <person name="Woyke T."/>
        </authorList>
    </citation>
    <scope>NUCLEOTIDE SEQUENCE [LARGE SCALE GENOMIC DNA]</scope>
    <source>
        <strain evidence="8">DSM 15624 / JCM 10476 / NCIMB 786</strain>
        <plasmid evidence="8">pNATPE01</plasmid>
    </source>
</reference>
<evidence type="ECO:0000256" key="6">
    <source>
        <dbReference type="SAM" id="Phobius"/>
    </source>
</evidence>
<name>L0JQ69_NATP1</name>
<dbReference type="OrthoDB" id="19148at2157"/>